<dbReference type="OrthoDB" id="7492809at2759"/>
<dbReference type="AlphaFoldDB" id="A0A7R8H2K9"/>
<keyword evidence="4" id="KW-1185">Reference proteome</keyword>
<name>A0A7R8H2K9_LEPSM</name>
<dbReference type="Proteomes" id="UP000675881">
    <property type="component" value="Chromosome 13"/>
</dbReference>
<evidence type="ECO:0000259" key="2">
    <source>
        <dbReference type="Pfam" id="PF20920"/>
    </source>
</evidence>
<dbReference type="Pfam" id="PF20920">
    <property type="entry name" value="DAXX_hist_bd"/>
    <property type="match status" value="1"/>
</dbReference>
<reference evidence="3" key="1">
    <citation type="submission" date="2021-02" db="EMBL/GenBank/DDBJ databases">
        <authorList>
            <person name="Bekaert M."/>
        </authorList>
    </citation>
    <scope>NUCLEOTIDE SEQUENCE</scope>
    <source>
        <strain evidence="3">IoA-00</strain>
    </source>
</reference>
<dbReference type="Gene3D" id="1.20.58.2170">
    <property type="match status" value="1"/>
</dbReference>
<evidence type="ECO:0000256" key="1">
    <source>
        <dbReference type="SAM" id="MobiDB-lite"/>
    </source>
</evidence>
<feature type="region of interest" description="Disordered" evidence="1">
    <location>
        <begin position="507"/>
        <end position="578"/>
    </location>
</feature>
<protein>
    <submittedName>
        <fullName evidence="3">(salmon louse) hypothetical protein</fullName>
    </submittedName>
</protein>
<feature type="compositionally biased region" description="Acidic residues" evidence="1">
    <location>
        <begin position="531"/>
        <end position="545"/>
    </location>
</feature>
<organism evidence="3 4">
    <name type="scientific">Lepeophtheirus salmonis</name>
    <name type="common">Salmon louse</name>
    <name type="synonym">Caligus salmonis</name>
    <dbReference type="NCBI Taxonomy" id="72036"/>
    <lineage>
        <taxon>Eukaryota</taxon>
        <taxon>Metazoa</taxon>
        <taxon>Ecdysozoa</taxon>
        <taxon>Arthropoda</taxon>
        <taxon>Crustacea</taxon>
        <taxon>Multicrustacea</taxon>
        <taxon>Hexanauplia</taxon>
        <taxon>Copepoda</taxon>
        <taxon>Siphonostomatoida</taxon>
        <taxon>Caligidae</taxon>
        <taxon>Lepeophtheirus</taxon>
    </lineage>
</organism>
<gene>
    <name evidence="3" type="ORF">LSAA_4390</name>
</gene>
<evidence type="ECO:0000313" key="4">
    <source>
        <dbReference type="Proteomes" id="UP000675881"/>
    </source>
</evidence>
<dbReference type="InterPro" id="IPR046426">
    <property type="entry name" value="DAXX_histone-bd_sf"/>
</dbReference>
<feature type="domain" description="Daxx histone-binding" evidence="2">
    <location>
        <begin position="426"/>
        <end position="506"/>
    </location>
</feature>
<accession>A0A7R8H2K9</accession>
<evidence type="ECO:0000313" key="3">
    <source>
        <dbReference type="EMBL" id="CAF2828271.1"/>
    </source>
</evidence>
<dbReference type="GO" id="GO:0042393">
    <property type="term" value="F:histone binding"/>
    <property type="evidence" value="ECO:0007669"/>
    <property type="project" value="InterPro"/>
</dbReference>
<dbReference type="InterPro" id="IPR046378">
    <property type="entry name" value="DAXX_histone-bd"/>
</dbReference>
<sequence>MGFHTFSSIFPAQRKTNTRNLVLLMTSNQTFYSICKSLKEFFFFMHGKENRGSEIIVLDSDEDERPPSSISTKNRVSNASSKLDVIALDKEEEPTQGVTAKQFRDKFDISIGSKPSEVQVFISNVPHPSRKRPNTARKSMSSFTPKFSEVIDLLSDEEEAEEVSKHSSEQKISLPHDAFEQFLNQVQISLKSSLEKYKNIEKSLTAAYEAACITPKIPKHLHSFLLQLTLNLSLNSDKVDQYVEEVKNKLKTISLNKEAKKCVEDISHEKGVPSKKRKLESECASSSKIAFPQDQSSKNSFIKKRHLRFLELDDEDCFVKETRKLKNALEECGKEIRRLELAEIDSNDDESTYVLMYKYKRRFMSIYNKIIELEDNLPKWKSQTQISRHPEINERICKVINQGIKTSLQHSYFPDFQDIMNIYEEVNKSSCLGMQKEELYEEASDAFQKIGRKLQSRRKYDVYASMESYLQENESEPDLSDEFQERLKHNKTIADESLDQVIHKFTLKQSAPGSSSSSSSTISRPNKEGQEENDGVEEDDEEDIESVSSISSLSDDDNEGDGVLSSNDSDGEGSSDDE</sequence>
<proteinExistence type="predicted"/>
<feature type="compositionally biased region" description="Acidic residues" evidence="1">
    <location>
        <begin position="569"/>
        <end position="578"/>
    </location>
</feature>
<dbReference type="EMBL" id="HG994592">
    <property type="protein sequence ID" value="CAF2828271.1"/>
    <property type="molecule type" value="Genomic_DNA"/>
</dbReference>